<dbReference type="PANTHER" id="PTHR19305">
    <property type="entry name" value="SYNAPTOSOMAL ASSOCIATED PROTEIN"/>
    <property type="match status" value="1"/>
</dbReference>
<comment type="subcellular location">
    <subcellularLocation>
        <location evidence="1">Membrane</location>
    </subcellularLocation>
</comment>
<keyword evidence="3" id="KW-0813">Transport</keyword>
<sequence>MDLASPFDPTLSLNKIPKQKSVDPGFHSPNPFDSDNESDNKQSHNFSRRTSSEPSLVTPNLRANLFDDNEVKKTSSSSYSLTSAARNKYKNDFHDAGGFESQSVQELENYSVYKAQETTKAANNCLKIAEDMRQDATQTLVMLHQQGEQITRTHVVAADIDHDLSRGEKLLGSLGGIFSKTWKPKKTHPIKGPVIMRDDPVQRNGNHLEQRDKLGLTPAPKVRSNSRTPPPEPTDAMQNVQAEHTKQDDTFSEISNILVDMKDMAIDMGSEIERHNKALNPLQDDVDELNYRVRGTNAKVSIHYSIYASKTLASTCSKPLLHAPNPPCHPSFLDVIPVTSSMKSFTSLGHRMSAAIFLFLIATPAEVRSSSLAAQANPTSHMQDNQKHYCCLHLPKSLSSKHPPCFCRFRHRRKNQDTLRPLLAGDIDPRFGIDKRSSAIGSMTLGLKQEETWLAALKVDENAVQQPHKRIFTVQKPNGVGSSFS</sequence>
<dbReference type="AlphaFoldDB" id="A0AA88W4K1"/>
<feature type="region of interest" description="Disordered" evidence="6">
    <location>
        <begin position="1"/>
        <end position="58"/>
    </location>
</feature>
<keyword evidence="9" id="KW-1185">Reference proteome</keyword>
<dbReference type="GO" id="GO:0031201">
    <property type="term" value="C:SNARE complex"/>
    <property type="evidence" value="ECO:0007669"/>
    <property type="project" value="InterPro"/>
</dbReference>
<evidence type="ECO:0000256" key="5">
    <source>
        <dbReference type="ARBA" id="ARBA00023136"/>
    </source>
</evidence>
<evidence type="ECO:0000256" key="6">
    <source>
        <dbReference type="SAM" id="MobiDB-lite"/>
    </source>
</evidence>
<gene>
    <name evidence="8" type="ORF">RJ639_045152</name>
</gene>
<proteinExistence type="inferred from homology"/>
<name>A0AA88W4K1_9ASTE</name>
<dbReference type="GO" id="GO:0016192">
    <property type="term" value="P:vesicle-mediated transport"/>
    <property type="evidence" value="ECO:0007669"/>
    <property type="project" value="UniProtKB-ARBA"/>
</dbReference>
<dbReference type="InterPro" id="IPR000727">
    <property type="entry name" value="T_SNARE_dom"/>
</dbReference>
<dbReference type="PANTHER" id="PTHR19305:SF9">
    <property type="entry name" value="SYNAPTOSOMAL-ASSOCIATED PROTEIN 29"/>
    <property type="match status" value="1"/>
</dbReference>
<keyword evidence="4" id="KW-0653">Protein transport</keyword>
<evidence type="ECO:0000256" key="3">
    <source>
        <dbReference type="ARBA" id="ARBA00022448"/>
    </source>
</evidence>
<reference evidence="8" key="1">
    <citation type="submission" date="2022-12" db="EMBL/GenBank/DDBJ databases">
        <title>Draft genome assemblies for two species of Escallonia (Escalloniales).</title>
        <authorList>
            <person name="Chanderbali A."/>
            <person name="Dervinis C."/>
            <person name="Anghel I."/>
            <person name="Soltis D."/>
            <person name="Soltis P."/>
            <person name="Zapata F."/>
        </authorList>
    </citation>
    <scope>NUCLEOTIDE SEQUENCE</scope>
    <source>
        <strain evidence="8">UCBG64.0493</strain>
        <tissue evidence="8">Leaf</tissue>
    </source>
</reference>
<dbReference type="EMBL" id="JAVXUP010000782">
    <property type="protein sequence ID" value="KAK3021021.1"/>
    <property type="molecule type" value="Genomic_DNA"/>
</dbReference>
<comment type="caution">
    <text evidence="8">The sequence shown here is derived from an EMBL/GenBank/DDBJ whole genome shotgun (WGS) entry which is preliminary data.</text>
</comment>
<keyword evidence="5" id="KW-0472">Membrane</keyword>
<dbReference type="SUPFAM" id="SSF58038">
    <property type="entry name" value="SNARE fusion complex"/>
    <property type="match status" value="2"/>
</dbReference>
<dbReference type="PROSITE" id="PS50192">
    <property type="entry name" value="T_SNARE"/>
    <property type="match status" value="1"/>
</dbReference>
<evidence type="ECO:0000256" key="2">
    <source>
        <dbReference type="ARBA" id="ARBA00009480"/>
    </source>
</evidence>
<evidence type="ECO:0000313" key="8">
    <source>
        <dbReference type="EMBL" id="KAK3021021.1"/>
    </source>
</evidence>
<protein>
    <recommendedName>
        <fullName evidence="7">t-SNARE coiled-coil homology domain-containing protein</fullName>
    </recommendedName>
</protein>
<dbReference type="Gene3D" id="1.20.5.110">
    <property type="match status" value="2"/>
</dbReference>
<dbReference type="InterPro" id="IPR044766">
    <property type="entry name" value="NPSN/SNAP25-like_N_SNARE"/>
</dbReference>
<feature type="domain" description="T-SNARE coiled-coil homology" evidence="7">
    <location>
        <begin position="241"/>
        <end position="303"/>
    </location>
</feature>
<comment type="similarity">
    <text evidence="2">Belongs to the SNAP-25 family.</text>
</comment>
<dbReference type="CDD" id="cd15861">
    <property type="entry name" value="SNARE_SNAP25N_23N_29N_SEC9N"/>
    <property type="match status" value="1"/>
</dbReference>
<feature type="compositionally biased region" description="Basic and acidic residues" evidence="6">
    <location>
        <begin position="196"/>
        <end position="214"/>
    </location>
</feature>
<dbReference type="CDD" id="cd15841">
    <property type="entry name" value="SNARE_Qc"/>
    <property type="match status" value="1"/>
</dbReference>
<organism evidence="8 9">
    <name type="scientific">Escallonia herrerae</name>
    <dbReference type="NCBI Taxonomy" id="1293975"/>
    <lineage>
        <taxon>Eukaryota</taxon>
        <taxon>Viridiplantae</taxon>
        <taxon>Streptophyta</taxon>
        <taxon>Embryophyta</taxon>
        <taxon>Tracheophyta</taxon>
        <taxon>Spermatophyta</taxon>
        <taxon>Magnoliopsida</taxon>
        <taxon>eudicotyledons</taxon>
        <taxon>Gunneridae</taxon>
        <taxon>Pentapetalae</taxon>
        <taxon>asterids</taxon>
        <taxon>campanulids</taxon>
        <taxon>Escalloniales</taxon>
        <taxon>Escalloniaceae</taxon>
        <taxon>Escallonia</taxon>
    </lineage>
</organism>
<dbReference type="GO" id="GO:0005886">
    <property type="term" value="C:plasma membrane"/>
    <property type="evidence" value="ECO:0007669"/>
    <property type="project" value="TreeGrafter"/>
</dbReference>
<accession>A0AA88W4K1</accession>
<evidence type="ECO:0000259" key="7">
    <source>
        <dbReference type="PROSITE" id="PS50192"/>
    </source>
</evidence>
<feature type="compositionally biased region" description="Polar residues" evidence="6">
    <location>
        <begin position="43"/>
        <end position="58"/>
    </location>
</feature>
<evidence type="ECO:0000256" key="4">
    <source>
        <dbReference type="ARBA" id="ARBA00022927"/>
    </source>
</evidence>
<feature type="region of interest" description="Disordered" evidence="6">
    <location>
        <begin position="188"/>
        <end position="248"/>
    </location>
</feature>
<evidence type="ECO:0000313" key="9">
    <source>
        <dbReference type="Proteomes" id="UP001188597"/>
    </source>
</evidence>
<dbReference type="GO" id="GO:0015031">
    <property type="term" value="P:protein transport"/>
    <property type="evidence" value="ECO:0007669"/>
    <property type="project" value="UniProtKB-KW"/>
</dbReference>
<dbReference type="SMART" id="SM00397">
    <property type="entry name" value="t_SNARE"/>
    <property type="match status" value="2"/>
</dbReference>
<dbReference type="Proteomes" id="UP001188597">
    <property type="component" value="Unassembled WGS sequence"/>
</dbReference>
<evidence type="ECO:0000256" key="1">
    <source>
        <dbReference type="ARBA" id="ARBA00004370"/>
    </source>
</evidence>
<dbReference type="GO" id="GO:0005484">
    <property type="term" value="F:SNAP receptor activity"/>
    <property type="evidence" value="ECO:0007669"/>
    <property type="project" value="InterPro"/>
</dbReference>
<dbReference type="FunFam" id="1.20.5.110:FF:000031">
    <property type="entry name" value="SNAP25 homologous protein SNAP33"/>
    <property type="match status" value="1"/>
</dbReference>